<proteinExistence type="predicted"/>
<evidence type="ECO:0000313" key="1">
    <source>
        <dbReference type="EMBL" id="TEB20981.1"/>
    </source>
</evidence>
<protein>
    <submittedName>
        <fullName evidence="1">Uncharacterized protein</fullName>
    </submittedName>
</protein>
<dbReference type="AlphaFoldDB" id="A0A4Y7SGY6"/>
<dbReference type="EMBL" id="QPFP01000127">
    <property type="protein sequence ID" value="TEB20981.1"/>
    <property type="molecule type" value="Genomic_DNA"/>
</dbReference>
<sequence length="249" mass="26969">MRLLSAPYLRNQSLQTNPPPTQRHYYIGYISIACSVCGACTRFVSIPDPYMSFPVDSKDSPASGASGKGLVTSIKGAFRGARNRIRNALDDDNQTAGRVPTDILPAYHRQAKSNVTIDPNVSYDAPDTVGRDLAFHLTGTDGHTPASSVNLVTGPDSRSMTLRERTVLVHKYLDELDSLTADSPAGDHPAHSAELFKSKKLVSTLLVLTNVTAPTVAASEEYMKQVRGLVAVHESMVERQKELNGGQMT</sequence>
<accession>A0A4Y7SGY6</accession>
<reference evidence="1 2" key="1">
    <citation type="journal article" date="2019" name="Nat. Ecol. Evol.">
        <title>Megaphylogeny resolves global patterns of mushroom evolution.</title>
        <authorList>
            <person name="Varga T."/>
            <person name="Krizsan K."/>
            <person name="Foldi C."/>
            <person name="Dima B."/>
            <person name="Sanchez-Garcia M."/>
            <person name="Sanchez-Ramirez S."/>
            <person name="Szollosi G.J."/>
            <person name="Szarkandi J.G."/>
            <person name="Papp V."/>
            <person name="Albert L."/>
            <person name="Andreopoulos W."/>
            <person name="Angelini C."/>
            <person name="Antonin V."/>
            <person name="Barry K.W."/>
            <person name="Bougher N.L."/>
            <person name="Buchanan P."/>
            <person name="Buyck B."/>
            <person name="Bense V."/>
            <person name="Catcheside P."/>
            <person name="Chovatia M."/>
            <person name="Cooper J."/>
            <person name="Damon W."/>
            <person name="Desjardin D."/>
            <person name="Finy P."/>
            <person name="Geml J."/>
            <person name="Haridas S."/>
            <person name="Hughes K."/>
            <person name="Justo A."/>
            <person name="Karasinski D."/>
            <person name="Kautmanova I."/>
            <person name="Kiss B."/>
            <person name="Kocsube S."/>
            <person name="Kotiranta H."/>
            <person name="LaButti K.M."/>
            <person name="Lechner B.E."/>
            <person name="Liimatainen K."/>
            <person name="Lipzen A."/>
            <person name="Lukacs Z."/>
            <person name="Mihaltcheva S."/>
            <person name="Morgado L.N."/>
            <person name="Niskanen T."/>
            <person name="Noordeloos M.E."/>
            <person name="Ohm R.A."/>
            <person name="Ortiz-Santana B."/>
            <person name="Ovrebo C."/>
            <person name="Racz N."/>
            <person name="Riley R."/>
            <person name="Savchenko A."/>
            <person name="Shiryaev A."/>
            <person name="Soop K."/>
            <person name="Spirin V."/>
            <person name="Szebenyi C."/>
            <person name="Tomsovsky M."/>
            <person name="Tulloss R.E."/>
            <person name="Uehling J."/>
            <person name="Grigoriev I.V."/>
            <person name="Vagvolgyi C."/>
            <person name="Papp T."/>
            <person name="Martin F.M."/>
            <person name="Miettinen O."/>
            <person name="Hibbett D.S."/>
            <person name="Nagy L.G."/>
        </authorList>
    </citation>
    <scope>NUCLEOTIDE SEQUENCE [LARGE SCALE GENOMIC DNA]</scope>
    <source>
        <strain evidence="1 2">FP101781</strain>
    </source>
</reference>
<gene>
    <name evidence="1" type="ORF">FA13DRAFT_172972</name>
</gene>
<keyword evidence="2" id="KW-1185">Reference proteome</keyword>
<dbReference type="OrthoDB" id="10493565at2759"/>
<evidence type="ECO:0000313" key="2">
    <source>
        <dbReference type="Proteomes" id="UP000298030"/>
    </source>
</evidence>
<dbReference type="PROSITE" id="PS51257">
    <property type="entry name" value="PROKAR_LIPOPROTEIN"/>
    <property type="match status" value="1"/>
</dbReference>
<organism evidence="1 2">
    <name type="scientific">Coprinellus micaceus</name>
    <name type="common">Glistening ink-cap mushroom</name>
    <name type="synonym">Coprinus micaceus</name>
    <dbReference type="NCBI Taxonomy" id="71717"/>
    <lineage>
        <taxon>Eukaryota</taxon>
        <taxon>Fungi</taxon>
        <taxon>Dikarya</taxon>
        <taxon>Basidiomycota</taxon>
        <taxon>Agaricomycotina</taxon>
        <taxon>Agaricomycetes</taxon>
        <taxon>Agaricomycetidae</taxon>
        <taxon>Agaricales</taxon>
        <taxon>Agaricineae</taxon>
        <taxon>Psathyrellaceae</taxon>
        <taxon>Coprinellus</taxon>
    </lineage>
</organism>
<dbReference type="Proteomes" id="UP000298030">
    <property type="component" value="Unassembled WGS sequence"/>
</dbReference>
<comment type="caution">
    <text evidence="1">The sequence shown here is derived from an EMBL/GenBank/DDBJ whole genome shotgun (WGS) entry which is preliminary data.</text>
</comment>
<name>A0A4Y7SGY6_COPMI</name>